<dbReference type="Pfam" id="PF07670">
    <property type="entry name" value="Gate"/>
    <property type="match status" value="1"/>
</dbReference>
<feature type="transmembrane region" description="Helical" evidence="7">
    <location>
        <begin position="259"/>
        <end position="284"/>
    </location>
</feature>
<evidence type="ECO:0000256" key="6">
    <source>
        <dbReference type="ARBA" id="ARBA00023136"/>
    </source>
</evidence>
<keyword evidence="12" id="KW-1185">Reference proteome</keyword>
<gene>
    <name evidence="11" type="ORF">EGC76_04930</name>
</gene>
<feature type="transmembrane region" description="Helical" evidence="7">
    <location>
        <begin position="52"/>
        <end position="75"/>
    </location>
</feature>
<feature type="domain" description="Concentrative nucleoside transporter C-terminal" evidence="9">
    <location>
        <begin position="191"/>
        <end position="408"/>
    </location>
</feature>
<accession>A0A451GET1</accession>
<dbReference type="GO" id="GO:0005886">
    <property type="term" value="C:plasma membrane"/>
    <property type="evidence" value="ECO:0007669"/>
    <property type="project" value="UniProtKB-SubCell"/>
</dbReference>
<evidence type="ECO:0000256" key="3">
    <source>
        <dbReference type="ARBA" id="ARBA00022475"/>
    </source>
</evidence>
<evidence type="ECO:0000313" key="11">
    <source>
        <dbReference type="EMBL" id="RWU11609.1"/>
    </source>
</evidence>
<feature type="transmembrane region" description="Helical" evidence="7">
    <location>
        <begin position="392"/>
        <end position="413"/>
    </location>
</feature>
<dbReference type="InterPro" id="IPR011642">
    <property type="entry name" value="Gate_dom"/>
</dbReference>
<dbReference type="OrthoDB" id="9766455at2"/>
<dbReference type="NCBIfam" id="TIGR00804">
    <property type="entry name" value="nupC"/>
    <property type="match status" value="1"/>
</dbReference>
<keyword evidence="7" id="KW-0813">Transport</keyword>
<evidence type="ECO:0000256" key="7">
    <source>
        <dbReference type="RuleBase" id="RU362018"/>
    </source>
</evidence>
<evidence type="ECO:0000256" key="4">
    <source>
        <dbReference type="ARBA" id="ARBA00022692"/>
    </source>
</evidence>
<feature type="domain" description="Concentrative nucleoside transporter N-terminal" evidence="8">
    <location>
        <begin position="5"/>
        <end position="78"/>
    </location>
</feature>
<feature type="transmembrane region" description="Helical" evidence="7">
    <location>
        <begin position="191"/>
        <end position="211"/>
    </location>
</feature>
<dbReference type="GO" id="GO:0005337">
    <property type="term" value="F:nucleoside transmembrane transporter activity"/>
    <property type="evidence" value="ECO:0007669"/>
    <property type="project" value="InterPro"/>
</dbReference>
<organism evidence="11 12">
    <name type="scientific">Pseudidiomarina gelatinasegens</name>
    <dbReference type="NCBI Taxonomy" id="2487740"/>
    <lineage>
        <taxon>Bacteria</taxon>
        <taxon>Pseudomonadati</taxon>
        <taxon>Pseudomonadota</taxon>
        <taxon>Gammaproteobacteria</taxon>
        <taxon>Alteromonadales</taxon>
        <taxon>Idiomarinaceae</taxon>
        <taxon>Pseudidiomarina</taxon>
    </lineage>
</organism>
<feature type="transmembrane region" description="Helical" evidence="7">
    <location>
        <begin position="352"/>
        <end position="371"/>
    </location>
</feature>
<dbReference type="InterPro" id="IPR018270">
    <property type="entry name" value="C_nuclsd_transpt_met_bac"/>
</dbReference>
<evidence type="ECO:0000259" key="9">
    <source>
        <dbReference type="Pfam" id="PF07662"/>
    </source>
</evidence>
<dbReference type="Pfam" id="PF01773">
    <property type="entry name" value="Nucleos_tra2_N"/>
    <property type="match status" value="1"/>
</dbReference>
<evidence type="ECO:0000259" key="8">
    <source>
        <dbReference type="Pfam" id="PF01773"/>
    </source>
</evidence>
<name>A0A451GET1_9GAMM</name>
<dbReference type="GO" id="GO:0015293">
    <property type="term" value="F:symporter activity"/>
    <property type="evidence" value="ECO:0007669"/>
    <property type="project" value="TreeGrafter"/>
</dbReference>
<dbReference type="InterPro" id="IPR002668">
    <property type="entry name" value="CNT_N_dom"/>
</dbReference>
<comment type="similarity">
    <text evidence="2 7">Belongs to the concentrative nucleoside transporter (CNT) (TC 2.A.41) family.</text>
</comment>
<sequence>MNSFLGIAIILLVAYAFSSNRKQIRWRTVGGAFAFQVILGAFVLYVPFGQDVLFAVASGVAKIIAFTNAGIQFMFGGLASAEFGFVFAIQVLSVIVFFSSLISVLYYLGIMKWIIRILGGSLQKIIGSSRPESMSAAANVFVGQTEAPMMVRPFIASMTRSELFAVMVGGMASVSGSVLAGYAGVGVELKYLIAASFMAAPAGLLMAKMIIPEIEKPREDIENIIAGSTGESNDAVEVEDRAVNVIDAAASGASSGVQLAINVGAMLIAFVALIALINGLFGWVGGWFGYPDLSLQQLFGYIFQPVAYVLGVSWDEAQLAGSFIGQKLVINEFVAYLDFVNYKDQLSMHSQVIITFVLCGFANFSSIAILLGGLGGMAPSRRHDIARLGMKALLAATLANMMSAAIAGFFFSLG</sequence>
<proteinExistence type="inferred from homology"/>
<evidence type="ECO:0000256" key="2">
    <source>
        <dbReference type="ARBA" id="ARBA00009033"/>
    </source>
</evidence>
<evidence type="ECO:0000259" key="10">
    <source>
        <dbReference type="Pfam" id="PF07670"/>
    </source>
</evidence>
<evidence type="ECO:0000256" key="1">
    <source>
        <dbReference type="ARBA" id="ARBA00004651"/>
    </source>
</evidence>
<feature type="transmembrane region" description="Helical" evidence="7">
    <location>
        <begin position="163"/>
        <end position="185"/>
    </location>
</feature>
<keyword evidence="4 7" id="KW-0812">Transmembrane</keyword>
<comment type="caution">
    <text evidence="11">The sequence shown here is derived from an EMBL/GenBank/DDBJ whole genome shotgun (WGS) entry which is preliminary data.</text>
</comment>
<dbReference type="AlphaFoldDB" id="A0A451GET1"/>
<dbReference type="RefSeq" id="WP_128351898.1">
    <property type="nucleotide sequence ID" value="NZ_JBLXIM010000001.1"/>
</dbReference>
<keyword evidence="5 7" id="KW-1133">Transmembrane helix</keyword>
<feature type="domain" description="Nucleoside transporter/FeoB GTPase Gate" evidence="10">
    <location>
        <begin position="89"/>
        <end position="185"/>
    </location>
</feature>
<reference evidence="11 12" key="1">
    <citation type="submission" date="2018-12" db="EMBL/GenBank/DDBJ databases">
        <authorList>
            <person name="Li A."/>
            <person name="Zhang M."/>
            <person name="Zhu H."/>
        </authorList>
    </citation>
    <scope>NUCLEOTIDE SEQUENCE [LARGE SCALE GENOMIC DNA]</scope>
    <source>
        <strain evidence="11 12">R04H25</strain>
    </source>
</reference>
<evidence type="ECO:0000256" key="5">
    <source>
        <dbReference type="ARBA" id="ARBA00022989"/>
    </source>
</evidence>
<dbReference type="PANTHER" id="PTHR10590:SF4">
    <property type="entry name" value="SOLUTE CARRIER FAMILY 28 MEMBER 3"/>
    <property type="match status" value="1"/>
</dbReference>
<evidence type="ECO:0000313" key="12">
    <source>
        <dbReference type="Proteomes" id="UP000288789"/>
    </source>
</evidence>
<keyword evidence="6 7" id="KW-0472">Membrane</keyword>
<dbReference type="EMBL" id="RSFE01000003">
    <property type="protein sequence ID" value="RWU11609.1"/>
    <property type="molecule type" value="Genomic_DNA"/>
</dbReference>
<dbReference type="PANTHER" id="PTHR10590">
    <property type="entry name" value="SODIUM/NUCLEOSIDE COTRANSPORTER"/>
    <property type="match status" value="1"/>
</dbReference>
<feature type="transmembrane region" description="Helical" evidence="7">
    <location>
        <begin position="87"/>
        <end position="108"/>
    </location>
</feature>
<protein>
    <recommendedName>
        <fullName evidence="7">Nucleoside permease</fullName>
    </recommendedName>
</protein>
<feature type="transmembrane region" description="Helical" evidence="7">
    <location>
        <begin position="26"/>
        <end position="45"/>
    </location>
</feature>
<keyword evidence="3" id="KW-1003">Cell membrane</keyword>
<dbReference type="Proteomes" id="UP000288789">
    <property type="component" value="Unassembled WGS sequence"/>
</dbReference>
<dbReference type="Pfam" id="PF07662">
    <property type="entry name" value="Nucleos_tra2_C"/>
    <property type="match status" value="1"/>
</dbReference>
<comment type="subcellular location">
    <subcellularLocation>
        <location evidence="1">Cell membrane</location>
        <topology evidence="1">Multi-pass membrane protein</topology>
    </subcellularLocation>
</comment>
<dbReference type="InterPro" id="IPR011657">
    <property type="entry name" value="CNT_C_dom"/>
</dbReference>
<dbReference type="InterPro" id="IPR008276">
    <property type="entry name" value="C_nuclsd_transpt"/>
</dbReference>